<feature type="transmembrane region" description="Helical" evidence="2">
    <location>
        <begin position="93"/>
        <end position="122"/>
    </location>
</feature>
<evidence type="ECO:0000313" key="4">
    <source>
        <dbReference type="EMBL" id="TWU03565.1"/>
    </source>
</evidence>
<dbReference type="InterPro" id="IPR050882">
    <property type="entry name" value="Prepilin_peptidase/N-MTase"/>
</dbReference>
<name>A0A5C6AU89_9BACT</name>
<gene>
    <name evidence="4" type="ORF">Pla100_04920</name>
</gene>
<dbReference type="GO" id="GO:0004190">
    <property type="term" value="F:aspartic-type endopeptidase activity"/>
    <property type="evidence" value="ECO:0007669"/>
    <property type="project" value="InterPro"/>
</dbReference>
<protein>
    <submittedName>
        <fullName evidence="4">Type IV leader peptidase family protein</fullName>
    </submittedName>
</protein>
<proteinExistence type="inferred from homology"/>
<evidence type="ECO:0000313" key="5">
    <source>
        <dbReference type="Proteomes" id="UP000316213"/>
    </source>
</evidence>
<dbReference type="Proteomes" id="UP000316213">
    <property type="component" value="Unassembled WGS sequence"/>
</dbReference>
<keyword evidence="2" id="KW-1133">Transmembrane helix</keyword>
<dbReference type="Gene3D" id="1.20.120.1220">
    <property type="match status" value="1"/>
</dbReference>
<evidence type="ECO:0000259" key="3">
    <source>
        <dbReference type="Pfam" id="PF01478"/>
    </source>
</evidence>
<sequence>MATLLQAIAENWTIWFVTVVLIVAAVIDGMILKVPNWLTFPFIICGWIHCTIQAGLPGLGWSLLATFGGMMMLLPLRNVGGMGAGDVKLLAGIGAWCGLWVTLQAFAATAIVGGIMAAFMIWKSGDWIKHYAMGLRILHEWKTVKNPEQLAAIARERKPTMYLLPYGIPMAIGTILLFASTGMLI</sequence>
<evidence type="ECO:0000256" key="1">
    <source>
        <dbReference type="ARBA" id="ARBA00005801"/>
    </source>
</evidence>
<keyword evidence="5" id="KW-1185">Reference proteome</keyword>
<evidence type="ECO:0000256" key="2">
    <source>
        <dbReference type="SAM" id="Phobius"/>
    </source>
</evidence>
<dbReference type="RefSeq" id="WP_146576057.1">
    <property type="nucleotide sequence ID" value="NZ_SJPM01000001.1"/>
</dbReference>
<dbReference type="PANTHER" id="PTHR30487">
    <property type="entry name" value="TYPE 4 PREPILIN-LIKE PROTEINS LEADER PEPTIDE-PROCESSING ENZYME"/>
    <property type="match status" value="1"/>
</dbReference>
<dbReference type="GO" id="GO:0005886">
    <property type="term" value="C:plasma membrane"/>
    <property type="evidence" value="ECO:0007669"/>
    <property type="project" value="TreeGrafter"/>
</dbReference>
<reference evidence="4 5" key="1">
    <citation type="submission" date="2019-02" db="EMBL/GenBank/DDBJ databases">
        <title>Deep-cultivation of Planctomycetes and their phenomic and genomic characterization uncovers novel biology.</title>
        <authorList>
            <person name="Wiegand S."/>
            <person name="Jogler M."/>
            <person name="Boedeker C."/>
            <person name="Pinto D."/>
            <person name="Vollmers J."/>
            <person name="Rivas-Marin E."/>
            <person name="Kohn T."/>
            <person name="Peeters S.H."/>
            <person name="Heuer A."/>
            <person name="Rast P."/>
            <person name="Oberbeckmann S."/>
            <person name="Bunk B."/>
            <person name="Jeske O."/>
            <person name="Meyerdierks A."/>
            <person name="Storesund J.E."/>
            <person name="Kallscheuer N."/>
            <person name="Luecker S."/>
            <person name="Lage O.M."/>
            <person name="Pohl T."/>
            <person name="Merkel B.J."/>
            <person name="Hornburger P."/>
            <person name="Mueller R.-W."/>
            <person name="Bruemmer F."/>
            <person name="Labrenz M."/>
            <person name="Spormann A.M."/>
            <person name="Op Den Camp H."/>
            <person name="Overmann J."/>
            <person name="Amann R."/>
            <person name="Jetten M.S.M."/>
            <person name="Mascher T."/>
            <person name="Medema M.H."/>
            <person name="Devos D.P."/>
            <person name="Kaster A.-K."/>
            <person name="Ovreas L."/>
            <person name="Rohde M."/>
            <person name="Galperin M.Y."/>
            <person name="Jogler C."/>
        </authorList>
    </citation>
    <scope>NUCLEOTIDE SEQUENCE [LARGE SCALE GENOMIC DNA]</scope>
    <source>
        <strain evidence="4 5">Pla100</strain>
    </source>
</reference>
<dbReference type="OrthoDB" id="5508079at2"/>
<dbReference type="EMBL" id="SJPM01000001">
    <property type="protein sequence ID" value="TWU03565.1"/>
    <property type="molecule type" value="Genomic_DNA"/>
</dbReference>
<accession>A0A5C6AU89</accession>
<feature type="transmembrane region" description="Helical" evidence="2">
    <location>
        <begin position="12"/>
        <end position="32"/>
    </location>
</feature>
<keyword evidence="2" id="KW-0472">Membrane</keyword>
<dbReference type="AlphaFoldDB" id="A0A5C6AU89"/>
<keyword evidence="2" id="KW-0812">Transmembrane</keyword>
<feature type="transmembrane region" description="Helical" evidence="2">
    <location>
        <begin position="163"/>
        <end position="184"/>
    </location>
</feature>
<organism evidence="4 5">
    <name type="scientific">Neorhodopirellula pilleata</name>
    <dbReference type="NCBI Taxonomy" id="2714738"/>
    <lineage>
        <taxon>Bacteria</taxon>
        <taxon>Pseudomonadati</taxon>
        <taxon>Planctomycetota</taxon>
        <taxon>Planctomycetia</taxon>
        <taxon>Pirellulales</taxon>
        <taxon>Pirellulaceae</taxon>
        <taxon>Neorhodopirellula</taxon>
    </lineage>
</organism>
<comment type="similarity">
    <text evidence="1">Belongs to the peptidase A24 family.</text>
</comment>
<feature type="transmembrane region" description="Helical" evidence="2">
    <location>
        <begin position="44"/>
        <end position="73"/>
    </location>
</feature>
<dbReference type="GO" id="GO:0006465">
    <property type="term" value="P:signal peptide processing"/>
    <property type="evidence" value="ECO:0007669"/>
    <property type="project" value="TreeGrafter"/>
</dbReference>
<dbReference type="Pfam" id="PF01478">
    <property type="entry name" value="Peptidase_A24"/>
    <property type="match status" value="1"/>
</dbReference>
<dbReference type="PANTHER" id="PTHR30487:SF0">
    <property type="entry name" value="PREPILIN LEADER PEPTIDASE_N-METHYLTRANSFERASE-RELATED"/>
    <property type="match status" value="1"/>
</dbReference>
<feature type="domain" description="Prepilin type IV endopeptidase peptidase" evidence="3">
    <location>
        <begin position="15"/>
        <end position="117"/>
    </location>
</feature>
<comment type="caution">
    <text evidence="4">The sequence shown here is derived from an EMBL/GenBank/DDBJ whole genome shotgun (WGS) entry which is preliminary data.</text>
</comment>
<dbReference type="InterPro" id="IPR000045">
    <property type="entry name" value="Prepilin_IV_endopep_pep"/>
</dbReference>